<evidence type="ECO:0000313" key="1">
    <source>
        <dbReference type="EMBL" id="PRP89686.1"/>
    </source>
</evidence>
<organism evidence="1 2">
    <name type="scientific">Planoprotostelium fungivorum</name>
    <dbReference type="NCBI Taxonomy" id="1890364"/>
    <lineage>
        <taxon>Eukaryota</taxon>
        <taxon>Amoebozoa</taxon>
        <taxon>Evosea</taxon>
        <taxon>Variosea</taxon>
        <taxon>Cavosteliida</taxon>
        <taxon>Cavosteliaceae</taxon>
        <taxon>Planoprotostelium</taxon>
    </lineage>
</organism>
<protein>
    <submittedName>
        <fullName evidence="1">Uncharacterized protein</fullName>
    </submittedName>
</protein>
<sequence>MVQYILVKITWARATSKAMLPEAIQENANHLVGNVRVNNKLLVCLQSMLTQFCLQIRHTGSFLPPHSHLC</sequence>
<proteinExistence type="predicted"/>
<evidence type="ECO:0000313" key="2">
    <source>
        <dbReference type="Proteomes" id="UP000241769"/>
    </source>
</evidence>
<dbReference type="EMBL" id="MDYQ01000001">
    <property type="protein sequence ID" value="PRP89686.1"/>
    <property type="molecule type" value="Genomic_DNA"/>
</dbReference>
<gene>
    <name evidence="1" type="ORF">PROFUN_00028</name>
</gene>
<reference evidence="1 2" key="1">
    <citation type="journal article" date="2018" name="Genome Biol. Evol.">
        <title>Multiple Roots of Fruiting Body Formation in Amoebozoa.</title>
        <authorList>
            <person name="Hillmann F."/>
            <person name="Forbes G."/>
            <person name="Novohradska S."/>
            <person name="Ferling I."/>
            <person name="Riege K."/>
            <person name="Groth M."/>
            <person name="Westermann M."/>
            <person name="Marz M."/>
            <person name="Spaller T."/>
            <person name="Winckler T."/>
            <person name="Schaap P."/>
            <person name="Glockner G."/>
        </authorList>
    </citation>
    <scope>NUCLEOTIDE SEQUENCE [LARGE SCALE GENOMIC DNA]</scope>
    <source>
        <strain evidence="1 2">Jena</strain>
    </source>
</reference>
<dbReference type="AlphaFoldDB" id="A0A2P6P0F0"/>
<comment type="caution">
    <text evidence="1">The sequence shown here is derived from an EMBL/GenBank/DDBJ whole genome shotgun (WGS) entry which is preliminary data.</text>
</comment>
<dbReference type="Proteomes" id="UP000241769">
    <property type="component" value="Unassembled WGS sequence"/>
</dbReference>
<name>A0A2P6P0F0_9EUKA</name>
<dbReference type="InParanoid" id="A0A2P6P0F0"/>
<accession>A0A2P6P0F0</accession>
<keyword evidence="2" id="KW-1185">Reference proteome</keyword>